<evidence type="ECO:0000256" key="1">
    <source>
        <dbReference type="SAM" id="MobiDB-lite"/>
    </source>
</evidence>
<sequence length="50" mass="5427">MGTGGKGEARHSAQKAMGRSVPLSVQGVRGRQDTAPKRRWVAASPYRYRG</sequence>
<accession>A0A6C0HLK1</accession>
<name>A0A6C0HLK1_9ZZZZ</name>
<dbReference type="AlphaFoldDB" id="A0A6C0HLK1"/>
<feature type="region of interest" description="Disordered" evidence="1">
    <location>
        <begin position="1"/>
        <end position="38"/>
    </location>
</feature>
<protein>
    <submittedName>
        <fullName evidence="2">Uncharacterized protein</fullName>
    </submittedName>
</protein>
<dbReference type="EMBL" id="MN739974">
    <property type="protein sequence ID" value="QHT80833.1"/>
    <property type="molecule type" value="Genomic_DNA"/>
</dbReference>
<reference evidence="2" key="1">
    <citation type="journal article" date="2020" name="Nature">
        <title>Giant virus diversity and host interactions through global metagenomics.</title>
        <authorList>
            <person name="Schulz F."/>
            <person name="Roux S."/>
            <person name="Paez-Espino D."/>
            <person name="Jungbluth S."/>
            <person name="Walsh D.A."/>
            <person name="Denef V.J."/>
            <person name="McMahon K.D."/>
            <person name="Konstantinidis K.T."/>
            <person name="Eloe-Fadrosh E.A."/>
            <person name="Kyrpides N.C."/>
            <person name="Woyke T."/>
        </authorList>
    </citation>
    <scope>NUCLEOTIDE SEQUENCE</scope>
    <source>
        <strain evidence="2">GVMAG-M-3300023184-121</strain>
    </source>
</reference>
<organism evidence="2">
    <name type="scientific">viral metagenome</name>
    <dbReference type="NCBI Taxonomy" id="1070528"/>
    <lineage>
        <taxon>unclassified sequences</taxon>
        <taxon>metagenomes</taxon>
        <taxon>organismal metagenomes</taxon>
    </lineage>
</organism>
<evidence type="ECO:0000313" key="2">
    <source>
        <dbReference type="EMBL" id="QHT80833.1"/>
    </source>
</evidence>
<proteinExistence type="predicted"/>